<dbReference type="Proteomes" id="UP000315522">
    <property type="component" value="Unassembled WGS sequence"/>
</dbReference>
<dbReference type="Pfam" id="PF07281">
    <property type="entry name" value="INSIG"/>
    <property type="match status" value="1"/>
</dbReference>
<feature type="region of interest" description="Disordered" evidence="7">
    <location>
        <begin position="67"/>
        <end position="99"/>
    </location>
</feature>
<comment type="subcellular location">
    <subcellularLocation>
        <location evidence="1">Endoplasmic reticulum membrane</location>
        <topology evidence="1">Multi-pass membrane protein</topology>
    </subcellularLocation>
</comment>
<evidence type="ECO:0000256" key="8">
    <source>
        <dbReference type="SAM" id="Phobius"/>
    </source>
</evidence>
<dbReference type="GO" id="GO:0016126">
    <property type="term" value="P:sterol biosynthetic process"/>
    <property type="evidence" value="ECO:0007669"/>
    <property type="project" value="TreeGrafter"/>
</dbReference>
<dbReference type="PANTHER" id="PTHR15301">
    <property type="entry name" value="INSULIN-INDUCED GENE 1"/>
    <property type="match status" value="1"/>
</dbReference>
<sequence>MSSSPKLYRPTPHRPFDRSSIIEQPPSPLLSPALADEAPSRTGSILNLTSSTLLGIYSPTGYTSSEYGEPSTPWGTGAQTPLNGPSFPPIRRKSTAPPPPPPSTFFRVFSLALRSILLFGMGMGYGLLVRHLHDDQQLAPFQVGGLIEPSNDWRYLVFWGVAGVGLGSLLPWVDTLFSAGSKEPVEEYGDKKISSPNQIVKPGEDLDSNSILDADWTPVVRSVGGFVGIAFAIVCCSFSTVGKSSVNMLQRKLPWSSTLQASLTLAFVNPVLWYLIDRSKPGLLLSTAVGVTGTLLHFVVTPEIMPSPVLSTNSTTENHEMLADLNVMGMDLGAYINRENIEGAIWVLSVLFCSCVCFGNIGRRLALSGFGMRKDVGRNLEKSTRR</sequence>
<evidence type="ECO:0000313" key="9">
    <source>
        <dbReference type="EMBL" id="TVY87190.1"/>
    </source>
</evidence>
<feature type="transmembrane region" description="Helical" evidence="8">
    <location>
        <begin position="343"/>
        <end position="362"/>
    </location>
</feature>
<evidence type="ECO:0000256" key="5">
    <source>
        <dbReference type="ARBA" id="ARBA00022989"/>
    </source>
</evidence>
<feature type="compositionally biased region" description="Polar residues" evidence="7">
    <location>
        <begin position="73"/>
        <end position="83"/>
    </location>
</feature>
<keyword evidence="4" id="KW-0256">Endoplasmic reticulum</keyword>
<dbReference type="AlphaFoldDB" id="A0A559M2L2"/>
<keyword evidence="10" id="KW-1185">Reference proteome</keyword>
<name>A0A559M2L2_9HELO</name>
<protein>
    <recommendedName>
        <fullName evidence="11">Insulin-induced gene 2 protein</fullName>
    </recommendedName>
</protein>
<comment type="similarity">
    <text evidence="2">Belongs to the INSIG family.</text>
</comment>
<dbReference type="InterPro" id="IPR025929">
    <property type="entry name" value="INSIG_fam"/>
</dbReference>
<accession>A0A559M2L2</accession>
<evidence type="ECO:0000256" key="4">
    <source>
        <dbReference type="ARBA" id="ARBA00022824"/>
    </source>
</evidence>
<keyword evidence="6 8" id="KW-0472">Membrane</keyword>
<evidence type="ECO:0008006" key="11">
    <source>
        <dbReference type="Google" id="ProtNLM"/>
    </source>
</evidence>
<evidence type="ECO:0000256" key="7">
    <source>
        <dbReference type="SAM" id="MobiDB-lite"/>
    </source>
</evidence>
<keyword evidence="3 8" id="KW-0812">Transmembrane</keyword>
<feature type="transmembrane region" description="Helical" evidence="8">
    <location>
        <begin position="253"/>
        <end position="276"/>
    </location>
</feature>
<gene>
    <name evidence="9" type="ORF">LAWI1_G007234</name>
</gene>
<dbReference type="PANTHER" id="PTHR15301:SF3">
    <property type="entry name" value="PROTEIN NSG1-RELATED"/>
    <property type="match status" value="1"/>
</dbReference>
<evidence type="ECO:0000256" key="1">
    <source>
        <dbReference type="ARBA" id="ARBA00004477"/>
    </source>
</evidence>
<evidence type="ECO:0000256" key="6">
    <source>
        <dbReference type="ARBA" id="ARBA00023136"/>
    </source>
</evidence>
<dbReference type="EMBL" id="QGML01002666">
    <property type="protein sequence ID" value="TVY87190.1"/>
    <property type="molecule type" value="Genomic_DNA"/>
</dbReference>
<proteinExistence type="inferred from homology"/>
<feature type="transmembrane region" description="Helical" evidence="8">
    <location>
        <begin position="153"/>
        <end position="173"/>
    </location>
</feature>
<evidence type="ECO:0000256" key="3">
    <source>
        <dbReference type="ARBA" id="ARBA00022692"/>
    </source>
</evidence>
<feature type="region of interest" description="Disordered" evidence="7">
    <location>
        <begin position="1"/>
        <end position="36"/>
    </location>
</feature>
<comment type="caution">
    <text evidence="9">The sequence shown here is derived from an EMBL/GenBank/DDBJ whole genome shotgun (WGS) entry which is preliminary data.</text>
</comment>
<organism evidence="9 10">
    <name type="scientific">Lachnellula willkommii</name>
    <dbReference type="NCBI Taxonomy" id="215461"/>
    <lineage>
        <taxon>Eukaryota</taxon>
        <taxon>Fungi</taxon>
        <taxon>Dikarya</taxon>
        <taxon>Ascomycota</taxon>
        <taxon>Pezizomycotina</taxon>
        <taxon>Leotiomycetes</taxon>
        <taxon>Helotiales</taxon>
        <taxon>Lachnaceae</taxon>
        <taxon>Lachnellula</taxon>
    </lineage>
</organism>
<feature type="transmembrane region" description="Helical" evidence="8">
    <location>
        <begin position="283"/>
        <end position="300"/>
    </location>
</feature>
<feature type="transmembrane region" description="Helical" evidence="8">
    <location>
        <begin position="219"/>
        <end position="241"/>
    </location>
</feature>
<evidence type="ECO:0000256" key="2">
    <source>
        <dbReference type="ARBA" id="ARBA00007475"/>
    </source>
</evidence>
<evidence type="ECO:0000313" key="10">
    <source>
        <dbReference type="Proteomes" id="UP000315522"/>
    </source>
</evidence>
<reference evidence="9 10" key="1">
    <citation type="submission" date="2018-05" db="EMBL/GenBank/DDBJ databases">
        <title>Genome sequencing and assembly of the regulated plant pathogen Lachnellula willkommii and related sister species for the development of diagnostic species identification markers.</title>
        <authorList>
            <person name="Giroux E."/>
            <person name="Bilodeau G."/>
        </authorList>
    </citation>
    <scope>NUCLEOTIDE SEQUENCE [LARGE SCALE GENOMIC DNA]</scope>
    <source>
        <strain evidence="9 10">CBS 172.35</strain>
    </source>
</reference>
<dbReference type="GO" id="GO:0005789">
    <property type="term" value="C:endoplasmic reticulum membrane"/>
    <property type="evidence" value="ECO:0007669"/>
    <property type="project" value="UniProtKB-SubCell"/>
</dbReference>
<feature type="transmembrane region" description="Helical" evidence="8">
    <location>
        <begin position="111"/>
        <end position="133"/>
    </location>
</feature>
<keyword evidence="5 8" id="KW-1133">Transmembrane helix</keyword>